<dbReference type="InterPro" id="IPR004629">
    <property type="entry name" value="WecG_TagA_CpsF"/>
</dbReference>
<dbReference type="NCBIfam" id="TIGR00696">
    <property type="entry name" value="wecG_tagA_cpsF"/>
    <property type="match status" value="1"/>
</dbReference>
<dbReference type="PANTHER" id="PTHR34136:SF1">
    <property type="entry name" value="UDP-N-ACETYL-D-MANNOSAMINURONIC ACID TRANSFERASE"/>
    <property type="match status" value="1"/>
</dbReference>
<protein>
    <recommendedName>
        <fullName evidence="5">Glycosyltransferase</fullName>
    </recommendedName>
</protein>
<reference evidence="3 4" key="1">
    <citation type="submission" date="2017-12" db="EMBL/GenBank/DDBJ databases">
        <authorList>
            <person name="Levesque S."/>
        </authorList>
    </citation>
    <scope>NUCLEOTIDE SEQUENCE [LARGE SCALE GENOMIC DNA]</scope>
    <source>
        <strain evidence="3 4">SMQ-1417</strain>
    </source>
</reference>
<dbReference type="EMBL" id="CP025330">
    <property type="protein sequence ID" value="AZT92951.1"/>
    <property type="molecule type" value="Genomic_DNA"/>
</dbReference>
<dbReference type="GO" id="GO:0016758">
    <property type="term" value="F:hexosyltransferase activity"/>
    <property type="evidence" value="ECO:0007669"/>
    <property type="project" value="TreeGrafter"/>
</dbReference>
<dbReference type="PANTHER" id="PTHR34136">
    <property type="match status" value="1"/>
</dbReference>
<dbReference type="Pfam" id="PF03808">
    <property type="entry name" value="Glyco_tran_WecG"/>
    <property type="match status" value="1"/>
</dbReference>
<dbReference type="AlphaFoldDB" id="A0A3Q9NUH6"/>
<organism evidence="3 4">
    <name type="scientific">Brevibacterium aurantiacum</name>
    <dbReference type="NCBI Taxonomy" id="273384"/>
    <lineage>
        <taxon>Bacteria</taxon>
        <taxon>Bacillati</taxon>
        <taxon>Actinomycetota</taxon>
        <taxon>Actinomycetes</taxon>
        <taxon>Micrococcales</taxon>
        <taxon>Brevibacteriaceae</taxon>
        <taxon>Brevibacterium</taxon>
    </lineage>
</organism>
<gene>
    <name evidence="3" type="ORF">CXR23_07185</name>
</gene>
<evidence type="ECO:0000256" key="1">
    <source>
        <dbReference type="ARBA" id="ARBA00022676"/>
    </source>
</evidence>
<proteinExistence type="predicted"/>
<keyword evidence="1" id="KW-0328">Glycosyltransferase</keyword>
<dbReference type="Proteomes" id="UP000283000">
    <property type="component" value="Chromosome"/>
</dbReference>
<evidence type="ECO:0008006" key="5">
    <source>
        <dbReference type="Google" id="ProtNLM"/>
    </source>
</evidence>
<keyword evidence="2" id="KW-0808">Transferase</keyword>
<evidence type="ECO:0000313" key="3">
    <source>
        <dbReference type="EMBL" id="AZT92951.1"/>
    </source>
</evidence>
<accession>A0A3Q9NUH6</accession>
<reference evidence="3 4" key="2">
    <citation type="submission" date="2019-01" db="EMBL/GenBank/DDBJ databases">
        <title>Comparative genomic analysis of Brevibacterium aurantiacum sheds light on its evolution and its adaptation to smear-ripened cheeses.</title>
        <authorList>
            <person name="Moineau S."/>
        </authorList>
    </citation>
    <scope>NUCLEOTIDE SEQUENCE [LARGE SCALE GENOMIC DNA]</scope>
    <source>
        <strain evidence="3 4">SMQ-1417</strain>
    </source>
</reference>
<evidence type="ECO:0000313" key="4">
    <source>
        <dbReference type="Proteomes" id="UP000283000"/>
    </source>
</evidence>
<name>A0A3Q9NUH6_BREAU</name>
<dbReference type="CDD" id="cd06533">
    <property type="entry name" value="Glyco_transf_WecG_TagA"/>
    <property type="match status" value="1"/>
</dbReference>
<sequence length="274" mass="30544">MMLPQCHGTLLGVRYASFPELRSAMATHDVNIAGFKVFDGSADSLVHGIVRSDKSLTTAFALHVGGINKWKNSEFRDVMNRADFVYADGIAIVLLAKIAGARHVERAPTTDIAWSVLFEFQHLYNRRPTVALVGGVPGLAEEAARVLDQRGAAEVVYVNHGYHVEPATVIDGLDNSRPDILFVGMGMPAEAHWTDANIRAHSARIVMTCGGWFGFLSGQEKRAPLPAQRIGLEWVWRISQDPRRLWKRYVLGAVTTVRLAFRTIYERSHARRQR</sequence>
<evidence type="ECO:0000256" key="2">
    <source>
        <dbReference type="ARBA" id="ARBA00022679"/>
    </source>
</evidence>